<dbReference type="InterPro" id="IPR006026">
    <property type="entry name" value="Peptidase_Metallo"/>
</dbReference>
<dbReference type="SMART" id="SM00192">
    <property type="entry name" value="LDLa"/>
    <property type="match status" value="3"/>
</dbReference>
<dbReference type="SMART" id="SM00235">
    <property type="entry name" value="ZnMc"/>
    <property type="match status" value="1"/>
</dbReference>
<dbReference type="PROSITE" id="PS51864">
    <property type="entry name" value="ASTACIN"/>
    <property type="match status" value="1"/>
</dbReference>
<dbReference type="InterPro" id="IPR002172">
    <property type="entry name" value="LDrepeatLR_classA_rpt"/>
</dbReference>
<evidence type="ECO:0000256" key="6">
    <source>
        <dbReference type="ARBA" id="ARBA00023157"/>
    </source>
</evidence>
<evidence type="ECO:0000256" key="7">
    <source>
        <dbReference type="PROSITE-ProRule" id="PRU00124"/>
    </source>
</evidence>
<evidence type="ECO:0000256" key="2">
    <source>
        <dbReference type="ARBA" id="ARBA00022723"/>
    </source>
</evidence>
<reference evidence="12" key="1">
    <citation type="submission" date="2017-01" db="EMBL/GenBank/DDBJ databases">
        <title>Comparative genomics of anhydrobiosis in the tardigrade Hypsibius dujardini.</title>
        <authorList>
            <person name="Yoshida Y."/>
            <person name="Koutsovoulos G."/>
            <person name="Laetsch D."/>
            <person name="Stevens L."/>
            <person name="Kumar S."/>
            <person name="Horikawa D."/>
            <person name="Ishino K."/>
            <person name="Komine S."/>
            <person name="Tomita M."/>
            <person name="Blaxter M."/>
            <person name="Arakawa K."/>
        </authorList>
    </citation>
    <scope>NUCLEOTIDE SEQUENCE [LARGE SCALE GENOMIC DNA]</scope>
    <source>
        <strain evidence="12">Z151</strain>
    </source>
</reference>
<dbReference type="EMBL" id="MTYJ01000010">
    <property type="protein sequence ID" value="OQV23595.1"/>
    <property type="molecule type" value="Genomic_DNA"/>
</dbReference>
<feature type="active site" evidence="8">
    <location>
        <position position="148"/>
    </location>
</feature>
<organism evidence="11 12">
    <name type="scientific">Hypsibius exemplaris</name>
    <name type="common">Freshwater tardigrade</name>
    <dbReference type="NCBI Taxonomy" id="2072580"/>
    <lineage>
        <taxon>Eukaryota</taxon>
        <taxon>Metazoa</taxon>
        <taxon>Ecdysozoa</taxon>
        <taxon>Tardigrada</taxon>
        <taxon>Eutardigrada</taxon>
        <taxon>Parachela</taxon>
        <taxon>Hypsibioidea</taxon>
        <taxon>Hypsibiidae</taxon>
        <taxon>Hypsibius</taxon>
    </lineage>
</organism>
<dbReference type="OrthoDB" id="291007at2759"/>
<keyword evidence="3 8" id="KW-0378">Hydrolase</keyword>
<dbReference type="InterPro" id="IPR036055">
    <property type="entry name" value="LDL_receptor-like_sf"/>
</dbReference>
<dbReference type="Pfam" id="PF01400">
    <property type="entry name" value="Astacin"/>
    <property type="match status" value="1"/>
</dbReference>
<protein>
    <recommendedName>
        <fullName evidence="9">Metalloendopeptidase</fullName>
        <ecNumber evidence="9">3.4.24.-</ecNumber>
    </recommendedName>
</protein>
<dbReference type="EC" id="3.4.24.-" evidence="9"/>
<comment type="caution">
    <text evidence="7">Lacks conserved residue(s) required for the propagation of feature annotation.</text>
</comment>
<dbReference type="Gene3D" id="4.10.400.10">
    <property type="entry name" value="Low-density Lipoprotein Receptor"/>
    <property type="match status" value="2"/>
</dbReference>
<accession>A0A1W0X7U0</accession>
<feature type="binding site" evidence="8">
    <location>
        <position position="151"/>
    </location>
    <ligand>
        <name>Zn(2+)</name>
        <dbReference type="ChEBI" id="CHEBI:29105"/>
        <note>catalytic</note>
    </ligand>
</feature>
<dbReference type="PROSITE" id="PS50068">
    <property type="entry name" value="LDLRA_2"/>
    <property type="match status" value="1"/>
</dbReference>
<name>A0A1W0X7U0_HYPEX</name>
<dbReference type="PANTHER" id="PTHR10127:SF780">
    <property type="entry name" value="METALLOENDOPEPTIDASE"/>
    <property type="match status" value="1"/>
</dbReference>
<feature type="binding site" evidence="8">
    <location>
        <position position="147"/>
    </location>
    <ligand>
        <name>Zn(2+)</name>
        <dbReference type="ChEBI" id="CHEBI:29105"/>
        <note>catalytic</note>
    </ligand>
</feature>
<evidence type="ECO:0000313" key="12">
    <source>
        <dbReference type="Proteomes" id="UP000192578"/>
    </source>
</evidence>
<feature type="domain" description="Peptidase M12A" evidence="10">
    <location>
        <begin position="54"/>
        <end position="250"/>
    </location>
</feature>
<evidence type="ECO:0000259" key="10">
    <source>
        <dbReference type="PROSITE" id="PS51864"/>
    </source>
</evidence>
<dbReference type="Gene3D" id="3.40.390.10">
    <property type="entry name" value="Collagenase (Catalytic Domain)"/>
    <property type="match status" value="1"/>
</dbReference>
<evidence type="ECO:0000256" key="3">
    <source>
        <dbReference type="ARBA" id="ARBA00022801"/>
    </source>
</evidence>
<keyword evidence="4 8" id="KW-0862">Zinc</keyword>
<dbReference type="CDD" id="cd04280">
    <property type="entry name" value="ZnMc_astacin_like"/>
    <property type="match status" value="1"/>
</dbReference>
<dbReference type="GO" id="GO:0008270">
    <property type="term" value="F:zinc ion binding"/>
    <property type="evidence" value="ECO:0007669"/>
    <property type="project" value="UniProtKB-UniRule"/>
</dbReference>
<dbReference type="PANTHER" id="PTHR10127">
    <property type="entry name" value="DISCOIDIN, CUB, EGF, LAMININ , AND ZINC METALLOPROTEASE DOMAIN CONTAINING"/>
    <property type="match status" value="1"/>
</dbReference>
<evidence type="ECO:0000256" key="4">
    <source>
        <dbReference type="ARBA" id="ARBA00022833"/>
    </source>
</evidence>
<evidence type="ECO:0000256" key="5">
    <source>
        <dbReference type="ARBA" id="ARBA00023049"/>
    </source>
</evidence>
<keyword evidence="2 8" id="KW-0479">Metal-binding</keyword>
<dbReference type="GO" id="GO:0006508">
    <property type="term" value="P:proteolysis"/>
    <property type="evidence" value="ECO:0007669"/>
    <property type="project" value="UniProtKB-KW"/>
</dbReference>
<gene>
    <name evidence="11" type="ORF">BV898_02342</name>
</gene>
<comment type="cofactor">
    <cofactor evidence="8 9">
        <name>Zn(2+)</name>
        <dbReference type="ChEBI" id="CHEBI:29105"/>
    </cofactor>
    <text evidence="8 9">Binds 1 zinc ion per subunit.</text>
</comment>
<keyword evidence="6" id="KW-1015">Disulfide bond</keyword>
<feature type="binding site" evidence="8">
    <location>
        <position position="157"/>
    </location>
    <ligand>
        <name>Zn(2+)</name>
        <dbReference type="ChEBI" id="CHEBI:29105"/>
        <note>catalytic</note>
    </ligand>
</feature>
<evidence type="ECO:0000313" key="11">
    <source>
        <dbReference type="EMBL" id="OQV23595.1"/>
    </source>
</evidence>
<evidence type="ECO:0000256" key="1">
    <source>
        <dbReference type="ARBA" id="ARBA00022670"/>
    </source>
</evidence>
<dbReference type="InterPro" id="IPR034035">
    <property type="entry name" value="Astacin-like_dom"/>
</dbReference>
<dbReference type="Proteomes" id="UP000192578">
    <property type="component" value="Unassembled WGS sequence"/>
</dbReference>
<dbReference type="InterPro" id="IPR001506">
    <property type="entry name" value="Peptidase_M12A"/>
</dbReference>
<proteinExistence type="predicted"/>
<dbReference type="AlphaFoldDB" id="A0A1W0X7U0"/>
<evidence type="ECO:0000256" key="9">
    <source>
        <dbReference type="RuleBase" id="RU361183"/>
    </source>
</evidence>
<dbReference type="PRINTS" id="PR00480">
    <property type="entry name" value="ASTACIN"/>
</dbReference>
<dbReference type="GO" id="GO:0004222">
    <property type="term" value="F:metalloendopeptidase activity"/>
    <property type="evidence" value="ECO:0007669"/>
    <property type="project" value="UniProtKB-UniRule"/>
</dbReference>
<keyword evidence="1 8" id="KW-0645">Protease</keyword>
<keyword evidence="12" id="KW-1185">Reference proteome</keyword>
<dbReference type="SUPFAM" id="SSF55486">
    <property type="entry name" value="Metalloproteases ('zincins'), catalytic domain"/>
    <property type="match status" value="1"/>
</dbReference>
<dbReference type="InterPro" id="IPR024079">
    <property type="entry name" value="MetalloPept_cat_dom_sf"/>
</dbReference>
<sequence>MPVNEDSEYIGDDIPSGWRDYFTLDVVEQLTASSSQSNATFIFQGNIRGINPQSTVAQNMPVNVWPRKTIYYVFGVIDDKTEQFTQAAMRDLEAKTCLRFVPRRTQEDDYLYIAGGMSCESDIGMTGGKQVIILHAGCQDGLGATQHELLHAAGIIHEQARPDRDQFVWINHKNIRSDALDQFAEQAVPVLGTLNLTYDYQSVMHYAWNAFAINPDYPTIIPKEKGVRFGNRNVLSKLDIQRINKLYRCDRRKKPLKLTVDFSETWTAWWKLCDGVDDAPQGWDEDPLVCLKMCERLERNRNGDMLALFNLPGTNRCMMKEFLCDGIQDSEADVSEDKAVCQKFCKGGGYIAIPPSFQCINFQNLCDGKKDTRDGSDEIRANCDAQCSKLAEVPKFEDDFFQLEPLGRCMMKIWLCDNFSTNAFDTMEDPEICQLYCKKGGFFNTEETKQCIHWSKLCDGRMDTTDGWDEVPDNCLSACTSVPGLVTHLINLPSDLPRCMLKTYLCDGLKENDADISEDPEVCIKQCIGNGYFPTPDINQCIRVTSLCDGVVDTRNGWDELPKNCLQYCKTVYLDKEIFVELDEIRAKK</sequence>
<evidence type="ECO:0000256" key="8">
    <source>
        <dbReference type="PROSITE-ProRule" id="PRU01211"/>
    </source>
</evidence>
<comment type="caution">
    <text evidence="11">The sequence shown here is derived from an EMBL/GenBank/DDBJ whole genome shotgun (WGS) entry which is preliminary data.</text>
</comment>
<keyword evidence="5 8" id="KW-0482">Metalloprotease</keyword>